<evidence type="ECO:0000313" key="1">
    <source>
        <dbReference type="EMBL" id="MBW96983.1"/>
    </source>
</evidence>
<sequence>MECVYIGGNRIAISGMAMQGTNWTSAYGRRSSKNLYNYRVGNQFHLTRKTDHRNFQSSMSGSL</sequence>
<dbReference type="AlphaFoldDB" id="A0A2P2JU28"/>
<dbReference type="EMBL" id="GGEC01016500">
    <property type="protein sequence ID" value="MBW96983.1"/>
    <property type="molecule type" value="Transcribed_RNA"/>
</dbReference>
<accession>A0A2P2JU28</accession>
<reference evidence="1" key="1">
    <citation type="submission" date="2018-02" db="EMBL/GenBank/DDBJ databases">
        <title>Rhizophora mucronata_Transcriptome.</title>
        <authorList>
            <person name="Meera S.P."/>
            <person name="Sreeshan A."/>
            <person name="Augustine A."/>
        </authorList>
    </citation>
    <scope>NUCLEOTIDE SEQUENCE</scope>
    <source>
        <tissue evidence="1">Leaf</tissue>
    </source>
</reference>
<proteinExistence type="predicted"/>
<organism evidence="1">
    <name type="scientific">Rhizophora mucronata</name>
    <name type="common">Asiatic mangrove</name>
    <dbReference type="NCBI Taxonomy" id="61149"/>
    <lineage>
        <taxon>Eukaryota</taxon>
        <taxon>Viridiplantae</taxon>
        <taxon>Streptophyta</taxon>
        <taxon>Embryophyta</taxon>
        <taxon>Tracheophyta</taxon>
        <taxon>Spermatophyta</taxon>
        <taxon>Magnoliopsida</taxon>
        <taxon>eudicotyledons</taxon>
        <taxon>Gunneridae</taxon>
        <taxon>Pentapetalae</taxon>
        <taxon>rosids</taxon>
        <taxon>fabids</taxon>
        <taxon>Malpighiales</taxon>
        <taxon>Rhizophoraceae</taxon>
        <taxon>Rhizophora</taxon>
    </lineage>
</organism>
<name>A0A2P2JU28_RHIMU</name>
<protein>
    <submittedName>
        <fullName evidence="1">Uncharacterized protein</fullName>
    </submittedName>
</protein>